<dbReference type="Gene3D" id="3.40.50.1460">
    <property type="match status" value="1"/>
</dbReference>
<reference evidence="3" key="1">
    <citation type="submission" date="2025-05" db="UniProtKB">
        <authorList>
            <consortium name="RefSeq"/>
        </authorList>
    </citation>
    <scope>NUCLEOTIDE SEQUENCE [LARGE SCALE GENOMIC DNA]</scope>
</reference>
<dbReference type="PROSITE" id="PS50208">
    <property type="entry name" value="CASPASE_P20"/>
    <property type="match status" value="1"/>
</dbReference>
<evidence type="ECO:0000259" key="2">
    <source>
        <dbReference type="PROSITE" id="PS50208"/>
    </source>
</evidence>
<dbReference type="InterPro" id="IPR015917">
    <property type="entry name" value="Pept_C14A"/>
</dbReference>
<keyword evidence="3" id="KW-1185">Reference proteome</keyword>
<dbReference type="PANTHER" id="PTHR47901">
    <property type="entry name" value="CASPASE RECRUITMENT DOMAIN-CONTAINING PROTEIN 18"/>
    <property type="match status" value="1"/>
</dbReference>
<dbReference type="GeneID" id="136075130"/>
<gene>
    <name evidence="4" type="primary">LOC136075130</name>
</gene>
<proteinExistence type="inferred from homology"/>
<dbReference type="Proteomes" id="UP001652625">
    <property type="component" value="Chromosome 01"/>
</dbReference>
<dbReference type="PANTHER" id="PTHR47901:SF3">
    <property type="entry name" value="CASPASE-1"/>
    <property type="match status" value="1"/>
</dbReference>
<protein>
    <submittedName>
        <fullName evidence="4">Caspase-10-like isoform X2</fullName>
    </submittedName>
</protein>
<evidence type="ECO:0000256" key="1">
    <source>
        <dbReference type="ARBA" id="ARBA00010134"/>
    </source>
</evidence>
<dbReference type="SUPFAM" id="SSF52129">
    <property type="entry name" value="Caspase-like"/>
    <property type="match status" value="1"/>
</dbReference>
<dbReference type="InterPro" id="IPR001309">
    <property type="entry name" value="Pept_C14_p20"/>
</dbReference>
<reference evidence="4" key="2">
    <citation type="submission" date="2025-08" db="UniProtKB">
        <authorList>
            <consortium name="RefSeq"/>
        </authorList>
    </citation>
    <scope>IDENTIFICATION</scope>
</reference>
<feature type="domain" description="Caspase family p20" evidence="2">
    <location>
        <begin position="19"/>
        <end position="139"/>
    </location>
</feature>
<organism evidence="3 4">
    <name type="scientific">Hydra vulgaris</name>
    <name type="common">Hydra</name>
    <name type="synonym">Hydra attenuata</name>
    <dbReference type="NCBI Taxonomy" id="6087"/>
    <lineage>
        <taxon>Eukaryota</taxon>
        <taxon>Metazoa</taxon>
        <taxon>Cnidaria</taxon>
        <taxon>Hydrozoa</taxon>
        <taxon>Hydroidolina</taxon>
        <taxon>Anthoathecata</taxon>
        <taxon>Aplanulata</taxon>
        <taxon>Hydridae</taxon>
        <taxon>Hydra</taxon>
    </lineage>
</organism>
<dbReference type="RefSeq" id="XP_065643524.1">
    <property type="nucleotide sequence ID" value="XM_065787452.1"/>
</dbReference>
<sequence>MTYKYVFLGIPTYPFNPNSRGLCVILCNSSFKNGTTRLGADVDVQTLVATFSKLNFIVKIEENKSRSQMDMIIRNCGNEKDVSCFVCFISSHGSLEAVAGNDGELLTFKEMRSAINDNPENFLKKIPKIFFIQACQGENYLKIYKDSIDTKSLGELDSKPESLEASVLPMDADYCFSVATTPVGSSRRIKKNFNFALMTSFGSYFLLLLNVPTKSVSI</sequence>
<name>A0ABM4B3X2_HYDVU</name>
<comment type="similarity">
    <text evidence="1">Belongs to the peptidase C14A family.</text>
</comment>
<evidence type="ECO:0000313" key="4">
    <source>
        <dbReference type="RefSeq" id="XP_065643524.1"/>
    </source>
</evidence>
<dbReference type="SMART" id="SM00115">
    <property type="entry name" value="CASc"/>
    <property type="match status" value="1"/>
</dbReference>
<dbReference type="Pfam" id="PF00656">
    <property type="entry name" value="Peptidase_C14"/>
    <property type="match status" value="1"/>
</dbReference>
<dbReference type="PRINTS" id="PR00376">
    <property type="entry name" value="IL1BCENZYME"/>
</dbReference>
<accession>A0ABM4B3X2</accession>
<evidence type="ECO:0000313" key="3">
    <source>
        <dbReference type="Proteomes" id="UP001652625"/>
    </source>
</evidence>
<dbReference type="InterPro" id="IPR029030">
    <property type="entry name" value="Caspase-like_dom_sf"/>
</dbReference>
<dbReference type="InterPro" id="IPR011600">
    <property type="entry name" value="Pept_C14_caspase"/>
</dbReference>
<dbReference type="InterPro" id="IPR002398">
    <property type="entry name" value="Pept_C14"/>
</dbReference>